<evidence type="ECO:0000313" key="2">
    <source>
        <dbReference type="EMBL" id="OUR98864.1"/>
    </source>
</evidence>
<dbReference type="Proteomes" id="UP000196531">
    <property type="component" value="Unassembled WGS sequence"/>
</dbReference>
<name>A0A1Y5FF72_9BACT</name>
<evidence type="ECO:0000256" key="1">
    <source>
        <dbReference type="SAM" id="SignalP"/>
    </source>
</evidence>
<sequence length="147" mass="16884">MKGKYSFITLFLMLISFSSMAEEFGKITITIEGIKNTKGTIKLALAYNEKKFNSVNLIKKAFRVESLKISARPLNFTFDKIPYGTYALSVFHDENDNNDLDRDLFDAPLEGYGYSNNPKKMERAATFKESQFEFKSNLHKLTIKLNN</sequence>
<organism evidence="2 3">
    <name type="scientific">Halobacteriovorax marinus</name>
    <dbReference type="NCBI Taxonomy" id="97084"/>
    <lineage>
        <taxon>Bacteria</taxon>
        <taxon>Pseudomonadati</taxon>
        <taxon>Bdellovibrionota</taxon>
        <taxon>Bacteriovoracia</taxon>
        <taxon>Bacteriovoracales</taxon>
        <taxon>Halobacteriovoraceae</taxon>
        <taxon>Halobacteriovorax</taxon>
    </lineage>
</organism>
<dbReference type="EMBL" id="MAAO01000004">
    <property type="protein sequence ID" value="OUR98864.1"/>
    <property type="molecule type" value="Genomic_DNA"/>
</dbReference>
<dbReference type="InterPro" id="IPR018673">
    <property type="entry name" value="DUF2141"/>
</dbReference>
<dbReference type="Pfam" id="PF09912">
    <property type="entry name" value="DUF2141"/>
    <property type="match status" value="1"/>
</dbReference>
<gene>
    <name evidence="2" type="ORF">A9Q84_05480</name>
</gene>
<feature type="signal peptide" evidence="1">
    <location>
        <begin position="1"/>
        <end position="21"/>
    </location>
</feature>
<evidence type="ECO:0000313" key="3">
    <source>
        <dbReference type="Proteomes" id="UP000196531"/>
    </source>
</evidence>
<reference evidence="3" key="1">
    <citation type="journal article" date="2017" name="Proc. Natl. Acad. Sci. U.S.A.">
        <title>Simulation of Deepwater Horizon oil plume reveals substrate specialization within a complex community of hydrocarbon-degraders.</title>
        <authorList>
            <person name="Hu P."/>
            <person name="Dubinsky E.A."/>
            <person name="Probst A.J."/>
            <person name="Wang J."/>
            <person name="Sieber C.M.K."/>
            <person name="Tom L.M."/>
            <person name="Gardinali P."/>
            <person name="Banfield J.F."/>
            <person name="Atlas R.M."/>
            <person name="Andersen G.L."/>
        </authorList>
    </citation>
    <scope>NUCLEOTIDE SEQUENCE [LARGE SCALE GENOMIC DNA]</scope>
</reference>
<feature type="chain" id="PRO_5013051351" description="DUF2141 domain-containing protein" evidence="1">
    <location>
        <begin position="22"/>
        <end position="147"/>
    </location>
</feature>
<protein>
    <recommendedName>
        <fullName evidence="4">DUF2141 domain-containing protein</fullName>
    </recommendedName>
</protein>
<evidence type="ECO:0008006" key="4">
    <source>
        <dbReference type="Google" id="ProtNLM"/>
    </source>
</evidence>
<keyword evidence="1" id="KW-0732">Signal</keyword>
<proteinExistence type="predicted"/>
<comment type="caution">
    <text evidence="2">The sequence shown here is derived from an EMBL/GenBank/DDBJ whole genome shotgun (WGS) entry which is preliminary data.</text>
</comment>
<dbReference type="AlphaFoldDB" id="A0A1Y5FF72"/>
<accession>A0A1Y5FF72</accession>